<feature type="compositionally biased region" description="Low complexity" evidence="1">
    <location>
        <begin position="810"/>
        <end position="825"/>
    </location>
</feature>
<feature type="region of interest" description="Disordered" evidence="1">
    <location>
        <begin position="52"/>
        <end position="81"/>
    </location>
</feature>
<feature type="compositionally biased region" description="Low complexity" evidence="1">
    <location>
        <begin position="966"/>
        <end position="975"/>
    </location>
</feature>
<feature type="compositionally biased region" description="Gly residues" evidence="1">
    <location>
        <begin position="526"/>
        <end position="543"/>
    </location>
</feature>
<feature type="region of interest" description="Disordered" evidence="1">
    <location>
        <begin position="805"/>
        <end position="840"/>
    </location>
</feature>
<feature type="region of interest" description="Disordered" evidence="1">
    <location>
        <begin position="1186"/>
        <end position="1252"/>
    </location>
</feature>
<dbReference type="SMART" id="SM00799">
    <property type="entry name" value="DENN"/>
    <property type="match status" value="1"/>
</dbReference>
<feature type="region of interest" description="Disordered" evidence="1">
    <location>
        <begin position="323"/>
        <end position="458"/>
    </location>
</feature>
<dbReference type="InterPro" id="IPR001194">
    <property type="entry name" value="cDENN_dom"/>
</dbReference>
<dbReference type="GO" id="GO:0032483">
    <property type="term" value="P:regulation of Rab protein signal transduction"/>
    <property type="evidence" value="ECO:0007669"/>
    <property type="project" value="TreeGrafter"/>
</dbReference>
<reference evidence="3 4" key="1">
    <citation type="journal article" date="2010" name="Nature">
        <title>The Ectocarpus genome and the independent evolution of multicellularity in brown algae.</title>
        <authorList>
            <person name="Cock J.M."/>
            <person name="Sterck L."/>
            <person name="Rouze P."/>
            <person name="Scornet D."/>
            <person name="Allen A.E."/>
            <person name="Amoutzias G."/>
            <person name="Anthouard V."/>
            <person name="Artiguenave F."/>
            <person name="Aury J.M."/>
            <person name="Badger J.H."/>
            <person name="Beszteri B."/>
            <person name="Billiau K."/>
            <person name="Bonnet E."/>
            <person name="Bothwell J.H."/>
            <person name="Bowler C."/>
            <person name="Boyen C."/>
            <person name="Brownlee C."/>
            <person name="Carrano C.J."/>
            <person name="Charrier B."/>
            <person name="Cho G.Y."/>
            <person name="Coelho S.M."/>
            <person name="Collen J."/>
            <person name="Corre E."/>
            <person name="Da Silva C."/>
            <person name="Delage L."/>
            <person name="Delaroque N."/>
            <person name="Dittami S.M."/>
            <person name="Doulbeau S."/>
            <person name="Elias M."/>
            <person name="Farnham G."/>
            <person name="Gachon C.M."/>
            <person name="Gschloessl B."/>
            <person name="Heesch S."/>
            <person name="Jabbari K."/>
            <person name="Jubin C."/>
            <person name="Kawai H."/>
            <person name="Kimura K."/>
            <person name="Kloareg B."/>
            <person name="Kupper F.C."/>
            <person name="Lang D."/>
            <person name="Le Bail A."/>
            <person name="Leblanc C."/>
            <person name="Lerouge P."/>
            <person name="Lohr M."/>
            <person name="Lopez P.J."/>
            <person name="Martens C."/>
            <person name="Maumus F."/>
            <person name="Michel G."/>
            <person name="Miranda-Saavedra D."/>
            <person name="Morales J."/>
            <person name="Moreau H."/>
            <person name="Motomura T."/>
            <person name="Nagasato C."/>
            <person name="Napoli C.A."/>
            <person name="Nelson D.R."/>
            <person name="Nyvall-Collen P."/>
            <person name="Peters A.F."/>
            <person name="Pommier C."/>
            <person name="Potin P."/>
            <person name="Poulain J."/>
            <person name="Quesneville H."/>
            <person name="Read B."/>
            <person name="Rensing S.A."/>
            <person name="Ritter A."/>
            <person name="Rousvoal S."/>
            <person name="Samanta M."/>
            <person name="Samson G."/>
            <person name="Schroeder D.C."/>
            <person name="Segurens B."/>
            <person name="Strittmatter M."/>
            <person name="Tonon T."/>
            <person name="Tregear J.W."/>
            <person name="Valentin K."/>
            <person name="von Dassow P."/>
            <person name="Yamagishi T."/>
            <person name="Van de Peer Y."/>
            <person name="Wincker P."/>
        </authorList>
    </citation>
    <scope>NUCLEOTIDE SEQUENCE [LARGE SCALE GENOMIC DNA]</scope>
    <source>
        <strain evidence="4">Ec32 / CCAP1310/4</strain>
    </source>
</reference>
<feature type="compositionally biased region" description="Low complexity" evidence="1">
    <location>
        <begin position="1186"/>
        <end position="1200"/>
    </location>
</feature>
<dbReference type="PANTHER" id="PTHR12296:SF21">
    <property type="entry name" value="DENN DOMAIN-CONTAINING PROTEIN 3"/>
    <property type="match status" value="1"/>
</dbReference>
<feature type="compositionally biased region" description="Basic and acidic residues" evidence="1">
    <location>
        <begin position="284"/>
        <end position="293"/>
    </location>
</feature>
<dbReference type="InterPro" id="IPR051696">
    <property type="entry name" value="DENN_Domain_GEFs"/>
</dbReference>
<dbReference type="Pfam" id="PF02141">
    <property type="entry name" value="DENN"/>
    <property type="match status" value="1"/>
</dbReference>
<dbReference type="PANTHER" id="PTHR12296">
    <property type="entry name" value="DENN DOMAIN-CONTAINING PROTEIN 4"/>
    <property type="match status" value="1"/>
</dbReference>
<dbReference type="Gene3D" id="3.40.50.11500">
    <property type="match status" value="1"/>
</dbReference>
<dbReference type="EMBL" id="FN649741">
    <property type="protein sequence ID" value="CBN75881.1"/>
    <property type="molecule type" value="Genomic_DNA"/>
</dbReference>
<organism evidence="3 4">
    <name type="scientific">Ectocarpus siliculosus</name>
    <name type="common">Brown alga</name>
    <name type="synonym">Conferva siliculosa</name>
    <dbReference type="NCBI Taxonomy" id="2880"/>
    <lineage>
        <taxon>Eukaryota</taxon>
        <taxon>Sar</taxon>
        <taxon>Stramenopiles</taxon>
        <taxon>Ochrophyta</taxon>
        <taxon>PX clade</taxon>
        <taxon>Phaeophyceae</taxon>
        <taxon>Ectocarpales</taxon>
        <taxon>Ectocarpaceae</taxon>
        <taxon>Ectocarpus</taxon>
    </lineage>
</organism>
<feature type="compositionally biased region" description="Basic residues" evidence="1">
    <location>
        <begin position="373"/>
        <end position="382"/>
    </location>
</feature>
<dbReference type="PROSITE" id="PS50211">
    <property type="entry name" value="DENN"/>
    <property type="match status" value="1"/>
</dbReference>
<proteinExistence type="predicted"/>
<dbReference type="STRING" id="2880.D8LH28"/>
<dbReference type="EMBL" id="FN648333">
    <property type="protein sequence ID" value="CBN75881.1"/>
    <property type="molecule type" value="Genomic_DNA"/>
</dbReference>
<feature type="region of interest" description="Disordered" evidence="1">
    <location>
        <begin position="126"/>
        <end position="310"/>
    </location>
</feature>
<feature type="compositionally biased region" description="Low complexity" evidence="1">
    <location>
        <begin position="1060"/>
        <end position="1071"/>
    </location>
</feature>
<accession>D8LH28</accession>
<feature type="domain" description="UDENN" evidence="2">
    <location>
        <begin position="1203"/>
        <end position="1617"/>
    </location>
</feature>
<name>D8LH28_ECTSI</name>
<feature type="region of interest" description="Disordered" evidence="1">
    <location>
        <begin position="1027"/>
        <end position="1071"/>
    </location>
</feature>
<feature type="compositionally biased region" description="Pro residues" evidence="1">
    <location>
        <begin position="976"/>
        <end position="998"/>
    </location>
</feature>
<dbReference type="GO" id="GO:0031410">
    <property type="term" value="C:cytoplasmic vesicle"/>
    <property type="evidence" value="ECO:0007669"/>
    <property type="project" value="TreeGrafter"/>
</dbReference>
<dbReference type="InterPro" id="IPR037516">
    <property type="entry name" value="Tripartite_DENN"/>
</dbReference>
<protein>
    <recommendedName>
        <fullName evidence="2">UDENN domain-containing protein</fullName>
    </recommendedName>
</protein>
<gene>
    <name evidence="3" type="ORF">Esi_0186_0035</name>
</gene>
<evidence type="ECO:0000256" key="1">
    <source>
        <dbReference type="SAM" id="MobiDB-lite"/>
    </source>
</evidence>
<feature type="compositionally biased region" description="Low complexity" evidence="1">
    <location>
        <begin position="1027"/>
        <end position="1037"/>
    </location>
</feature>
<evidence type="ECO:0000313" key="4">
    <source>
        <dbReference type="Proteomes" id="UP000002630"/>
    </source>
</evidence>
<feature type="region of interest" description="Disordered" evidence="1">
    <location>
        <begin position="630"/>
        <end position="660"/>
    </location>
</feature>
<feature type="compositionally biased region" description="Low complexity" evidence="1">
    <location>
        <begin position="930"/>
        <end position="956"/>
    </location>
</feature>
<feature type="region of interest" description="Disordered" evidence="1">
    <location>
        <begin position="930"/>
        <end position="1014"/>
    </location>
</feature>
<sequence>MRELKAAAAVAIVASAVYLWDFFLSADSHASLGVARDTNAYVTLKQLLAENVPGDKMGGPGAGDASSGDGPDTQKGRDAGDDYAVSVGKALLDMQRHVLRKICASVYPDFQASSSHEHLCAELTTGTRSPARLPPGPPDQLDFDPAPSQQQRDSIGGGAPLPPPPQGPTSAARRGTSAAVSPPRQVRAPPPLRQKMLLQQQQQQQVGGSEVGAGDKATSASPFAFLGGGTPPSDGERKAVTAGNSHARRSSAPGVSPTGVASRGAGIGGKSGPGRVDPFPPEEDAPRVSDRAGRVQGVSGPQFEPLWRASRGWVLEKVMRRVELPPHVSRHRPPWDKACQQGRRGEKGAVGTGRSSSGTAPPDLRQHLSLPRTARRLGRRPSHSSGSLVPGEPPKEADSSAGVGGSTHAGGGGGVAGDLDVASPPDVLGSRSGFGVQETQGIEPGPTGAREDGGSGVVGEGIRGCAEWAVSFSGSLQQGITTVQTEHAVCVAPRNLGLDVPPEGLEAFYSPCLPASGEAPRACPPLGGGKSSGVGKGGRGSGSSRGRCFGPGVPPPPPRLFTFAAPGRSGAGTFYGACLSVFRPVSQWIGGEPAADVAARGINRSSSNSPPPCLTTTAATGIATTTTALDTQRPLEEEESKARIDGIMGGASSRTETASHVDDGAATAAAVGEERAPSRLAGVGHVSGVLDGEVQTVDDRARGNMGDNMAPAEEVAIEKEDLGQLSADGGVSSTAERETDSGVVEDAVLDDATEGREATAIDATATAQKKKEAANTPTLDKTPSMLEMLKLKKGMGIFGKSSLVGQNKVSPSPTSTAPMSSLPPSVATTEVAPESDTEELRVEVDGQGADEAPGGLEGSGGTGAAAKTKATAAAAASPSMMDLSSRFRLGMGMFGSGKASPRVVTGSGFSPKLGTQAAAATAAAAVSTTSPAAGGAPVEASPTPSSSSGGVGKFSSYARRAGNFLGSDSRGVGRSPRPPQPPPSPDVLPNGPPPPSPLVPVYLSSPPPEAEDAVLRHSEATAVAAAAGAMDVATDGASRQLSDSAASQGGGRNKHKRSLSDVPPADAASAAAAAVVVDANELASAASAASSGVGDASKGRSMSAASSGVGSSSSSSGSGSGTRRQGESADGSGGNGRQKHTFFVASGVCLLSTRPEIGAMRRALAAYWAAHGDEILARGSATEGGAAAAHAGGEGPALAARESGGGGGSNDHDRGGSDGEVAEAPSEGSGEVEDEEEQEEKKHVGAWTEMDPSTLRDVLVPFVTQERRDEKYKEGQAHRYDKERRRSAGASQDRTSAADVLTKSFSAGSLRHPGQSSGATHGQGDRAEPGETTEGGVDMSAVAHEDGSGFGLDFDPSVVFRCLSPRNLCLVMLALLCERKVVLVSSRLSLLTQAGEVFRSLLQPLSWSHVYVPLLPRKMAADLLQCPTPFILGLESVTARELELPRDAIQVHLDTDYLCVPKDFLGLAPMWVVCSRISSVLNPGVDDLDCPSSGGAGADAGGVWAAGTARSIRFLFREFISELLQGATESTFRVGQGSTATILLDEHLYKRAKASAAKTAELFYDDQRRSSGRGGAGHGLHEQQYPGPLYNRHCGLLLDQFVKTQMLSHFLSEGGSE</sequence>
<evidence type="ECO:0000313" key="3">
    <source>
        <dbReference type="EMBL" id="CBN75881.1"/>
    </source>
</evidence>
<dbReference type="Proteomes" id="UP000002630">
    <property type="component" value="Linkage Group LG16"/>
</dbReference>
<dbReference type="InParanoid" id="D8LH28"/>
<dbReference type="InterPro" id="IPR043153">
    <property type="entry name" value="DENN_C"/>
</dbReference>
<feature type="region of interest" description="Disordered" evidence="1">
    <location>
        <begin position="525"/>
        <end position="553"/>
    </location>
</feature>
<evidence type="ECO:0000259" key="2">
    <source>
        <dbReference type="PROSITE" id="PS50211"/>
    </source>
</evidence>
<dbReference type="OrthoDB" id="10266080at2759"/>
<feature type="compositionally biased region" description="Gly residues" evidence="1">
    <location>
        <begin position="402"/>
        <end position="416"/>
    </location>
</feature>
<keyword evidence="4" id="KW-1185">Reference proteome</keyword>
<dbReference type="eggNOG" id="KOG3569">
    <property type="taxonomic scope" value="Eukaryota"/>
</dbReference>
<feature type="compositionally biased region" description="Basic and acidic residues" evidence="1">
    <location>
        <begin position="1266"/>
        <end position="1286"/>
    </location>
</feature>
<feature type="region of interest" description="Disordered" evidence="1">
    <location>
        <begin position="1266"/>
        <end position="1336"/>
    </location>
</feature>
<feature type="region of interest" description="Disordered" evidence="1">
    <location>
        <begin position="1088"/>
        <end position="1138"/>
    </location>
</feature>
<feature type="compositionally biased region" description="Low complexity" evidence="1">
    <location>
        <begin position="1101"/>
        <end position="1117"/>
    </location>
</feature>